<protein>
    <submittedName>
        <fullName evidence="1">Uncharacterized protein</fullName>
    </submittedName>
</protein>
<organism evidence="1 2">
    <name type="scientific">Pluteus cervinus</name>
    <dbReference type="NCBI Taxonomy" id="181527"/>
    <lineage>
        <taxon>Eukaryota</taxon>
        <taxon>Fungi</taxon>
        <taxon>Dikarya</taxon>
        <taxon>Basidiomycota</taxon>
        <taxon>Agaricomycotina</taxon>
        <taxon>Agaricomycetes</taxon>
        <taxon>Agaricomycetidae</taxon>
        <taxon>Agaricales</taxon>
        <taxon>Pluteineae</taxon>
        <taxon>Pluteaceae</taxon>
        <taxon>Pluteus</taxon>
    </lineage>
</organism>
<accession>A0ACD3AVC1</accession>
<evidence type="ECO:0000313" key="2">
    <source>
        <dbReference type="Proteomes" id="UP000308600"/>
    </source>
</evidence>
<proteinExistence type="predicted"/>
<name>A0ACD3AVC1_9AGAR</name>
<reference evidence="1 2" key="1">
    <citation type="journal article" date="2019" name="Nat. Ecol. Evol.">
        <title>Megaphylogeny resolves global patterns of mushroom evolution.</title>
        <authorList>
            <person name="Varga T."/>
            <person name="Krizsan K."/>
            <person name="Foldi C."/>
            <person name="Dima B."/>
            <person name="Sanchez-Garcia M."/>
            <person name="Sanchez-Ramirez S."/>
            <person name="Szollosi G.J."/>
            <person name="Szarkandi J.G."/>
            <person name="Papp V."/>
            <person name="Albert L."/>
            <person name="Andreopoulos W."/>
            <person name="Angelini C."/>
            <person name="Antonin V."/>
            <person name="Barry K.W."/>
            <person name="Bougher N.L."/>
            <person name="Buchanan P."/>
            <person name="Buyck B."/>
            <person name="Bense V."/>
            <person name="Catcheside P."/>
            <person name="Chovatia M."/>
            <person name="Cooper J."/>
            <person name="Damon W."/>
            <person name="Desjardin D."/>
            <person name="Finy P."/>
            <person name="Geml J."/>
            <person name="Haridas S."/>
            <person name="Hughes K."/>
            <person name="Justo A."/>
            <person name="Karasinski D."/>
            <person name="Kautmanova I."/>
            <person name="Kiss B."/>
            <person name="Kocsube S."/>
            <person name="Kotiranta H."/>
            <person name="LaButti K.M."/>
            <person name="Lechner B.E."/>
            <person name="Liimatainen K."/>
            <person name="Lipzen A."/>
            <person name="Lukacs Z."/>
            <person name="Mihaltcheva S."/>
            <person name="Morgado L.N."/>
            <person name="Niskanen T."/>
            <person name="Noordeloos M.E."/>
            <person name="Ohm R.A."/>
            <person name="Ortiz-Santana B."/>
            <person name="Ovrebo C."/>
            <person name="Racz N."/>
            <person name="Riley R."/>
            <person name="Savchenko A."/>
            <person name="Shiryaev A."/>
            <person name="Soop K."/>
            <person name="Spirin V."/>
            <person name="Szebenyi C."/>
            <person name="Tomsovsky M."/>
            <person name="Tulloss R.E."/>
            <person name="Uehling J."/>
            <person name="Grigoriev I.V."/>
            <person name="Vagvolgyi C."/>
            <person name="Papp T."/>
            <person name="Martin F.M."/>
            <person name="Miettinen O."/>
            <person name="Hibbett D.S."/>
            <person name="Nagy L.G."/>
        </authorList>
    </citation>
    <scope>NUCLEOTIDE SEQUENCE [LARGE SCALE GENOMIC DNA]</scope>
    <source>
        <strain evidence="1 2">NL-1719</strain>
    </source>
</reference>
<gene>
    <name evidence="1" type="ORF">BDN72DRAFT_586039</name>
</gene>
<dbReference type="Proteomes" id="UP000308600">
    <property type="component" value="Unassembled WGS sequence"/>
</dbReference>
<evidence type="ECO:0000313" key="1">
    <source>
        <dbReference type="EMBL" id="TFK69775.1"/>
    </source>
</evidence>
<dbReference type="EMBL" id="ML208324">
    <property type="protein sequence ID" value="TFK69775.1"/>
    <property type="molecule type" value="Genomic_DNA"/>
</dbReference>
<keyword evidence="2" id="KW-1185">Reference proteome</keyword>
<sequence>MFYYFLCYCTYPPPSSLPPEFNLRMFFFGNVTNCHKITCTVSPIAVRLTTVPGFLLVACAYWAMSPDPNDKGSIYEKRQLRSIPAPLGM</sequence>